<gene>
    <name evidence="5" type="ORF">BJG266_LOCUS4519</name>
    <name evidence="6" type="ORF">QVE165_LOCUS28190</name>
</gene>
<dbReference type="OrthoDB" id="10019596at2759"/>
<dbReference type="EMBL" id="CAJNOM010000218">
    <property type="protein sequence ID" value="CAF1245036.1"/>
    <property type="molecule type" value="Genomic_DNA"/>
</dbReference>
<dbReference type="InterPro" id="IPR036438">
    <property type="entry name" value="Insulin-like_sf"/>
</dbReference>
<feature type="domain" description="Insulin-like" evidence="4">
    <location>
        <begin position="43"/>
        <end position="124"/>
    </location>
</feature>
<comment type="similarity">
    <text evidence="1 2">Belongs to the insulin family.</text>
</comment>
<dbReference type="Proteomes" id="UP000663832">
    <property type="component" value="Unassembled WGS sequence"/>
</dbReference>
<dbReference type="SMART" id="SM00078">
    <property type="entry name" value="IlGF"/>
    <property type="match status" value="1"/>
</dbReference>
<evidence type="ECO:0000256" key="2">
    <source>
        <dbReference type="RuleBase" id="RU000406"/>
    </source>
</evidence>
<dbReference type="InterPro" id="IPR022352">
    <property type="entry name" value="Ins/IGF/rlx"/>
</dbReference>
<evidence type="ECO:0000256" key="3">
    <source>
        <dbReference type="SAM" id="SignalP"/>
    </source>
</evidence>
<dbReference type="InterPro" id="IPR022353">
    <property type="entry name" value="Insulin_CS"/>
</dbReference>
<dbReference type="AlphaFoldDB" id="A0A813RZT7"/>
<keyword evidence="7" id="KW-1185">Reference proteome</keyword>
<reference evidence="5" key="1">
    <citation type="submission" date="2021-02" db="EMBL/GenBank/DDBJ databases">
        <authorList>
            <person name="Nowell W R."/>
        </authorList>
    </citation>
    <scope>NUCLEOTIDE SEQUENCE</scope>
</reference>
<evidence type="ECO:0000259" key="4">
    <source>
        <dbReference type="SMART" id="SM00078"/>
    </source>
</evidence>
<dbReference type="PRINTS" id="PR00276">
    <property type="entry name" value="INSULINFAMLY"/>
</dbReference>
<keyword evidence="2" id="KW-0964">Secreted</keyword>
<evidence type="ECO:0000313" key="7">
    <source>
        <dbReference type="Proteomes" id="UP000663832"/>
    </source>
</evidence>
<evidence type="ECO:0000313" key="6">
    <source>
        <dbReference type="EMBL" id="CAF1245036.1"/>
    </source>
</evidence>
<sequence>MYRSSILLFLLITILMISFTNGKNITDQKQQQPSISTHKPVSIKICGLALIRMLDMVCTKARQLLMKNGILSSSSPPQAKRQFNIEDDPYSRTVSVTDYSQFNDTLVGDCCLQACTLKILLKYC</sequence>
<dbReference type="GO" id="GO:0005576">
    <property type="term" value="C:extracellular region"/>
    <property type="evidence" value="ECO:0007669"/>
    <property type="project" value="UniProtKB-SubCell"/>
</dbReference>
<proteinExistence type="inferred from homology"/>
<name>A0A813RZT7_9BILA</name>
<dbReference type="EMBL" id="CAJNOI010000011">
    <property type="protein sequence ID" value="CAF0788161.1"/>
    <property type="molecule type" value="Genomic_DNA"/>
</dbReference>
<dbReference type="InterPro" id="IPR016179">
    <property type="entry name" value="Insulin-like"/>
</dbReference>
<dbReference type="PROSITE" id="PS00262">
    <property type="entry name" value="INSULIN"/>
    <property type="match status" value="1"/>
</dbReference>
<dbReference type="Proteomes" id="UP000663877">
    <property type="component" value="Unassembled WGS sequence"/>
</dbReference>
<evidence type="ECO:0000313" key="5">
    <source>
        <dbReference type="EMBL" id="CAF0788161.1"/>
    </source>
</evidence>
<feature type="chain" id="PRO_5035597789" description="Insulin-like domain-containing protein" evidence="3">
    <location>
        <begin position="23"/>
        <end position="124"/>
    </location>
</feature>
<organism evidence="5 8">
    <name type="scientific">Adineta steineri</name>
    <dbReference type="NCBI Taxonomy" id="433720"/>
    <lineage>
        <taxon>Eukaryota</taxon>
        <taxon>Metazoa</taxon>
        <taxon>Spiralia</taxon>
        <taxon>Gnathifera</taxon>
        <taxon>Rotifera</taxon>
        <taxon>Eurotatoria</taxon>
        <taxon>Bdelloidea</taxon>
        <taxon>Adinetida</taxon>
        <taxon>Adinetidae</taxon>
        <taxon>Adineta</taxon>
    </lineage>
</organism>
<evidence type="ECO:0000313" key="8">
    <source>
        <dbReference type="Proteomes" id="UP000663877"/>
    </source>
</evidence>
<comment type="subcellular location">
    <subcellularLocation>
        <location evidence="2">Secreted</location>
    </subcellularLocation>
</comment>
<evidence type="ECO:0000256" key="1">
    <source>
        <dbReference type="ARBA" id="ARBA00009034"/>
    </source>
</evidence>
<dbReference type="GO" id="GO:0005179">
    <property type="term" value="F:hormone activity"/>
    <property type="evidence" value="ECO:0007669"/>
    <property type="project" value="InterPro"/>
</dbReference>
<dbReference type="Pfam" id="PF00049">
    <property type="entry name" value="Insulin"/>
    <property type="match status" value="1"/>
</dbReference>
<dbReference type="Gene3D" id="1.10.100.10">
    <property type="entry name" value="Insulin-like"/>
    <property type="match status" value="1"/>
</dbReference>
<comment type="caution">
    <text evidence="5">The sequence shown here is derived from an EMBL/GenBank/DDBJ whole genome shotgun (WGS) entry which is preliminary data.</text>
</comment>
<feature type="signal peptide" evidence="3">
    <location>
        <begin position="1"/>
        <end position="22"/>
    </location>
</feature>
<protein>
    <recommendedName>
        <fullName evidence="4">Insulin-like domain-containing protein</fullName>
    </recommendedName>
</protein>
<dbReference type="SUPFAM" id="SSF56994">
    <property type="entry name" value="Insulin-like"/>
    <property type="match status" value="1"/>
</dbReference>
<accession>A0A813RZT7</accession>
<keyword evidence="3" id="KW-0732">Signal</keyword>